<feature type="compositionally biased region" description="Polar residues" evidence="1">
    <location>
        <begin position="11"/>
        <end position="46"/>
    </location>
</feature>
<feature type="region of interest" description="Disordered" evidence="1">
    <location>
        <begin position="1"/>
        <end position="46"/>
    </location>
</feature>
<proteinExistence type="predicted"/>
<sequence length="71" mass="7349">MPRLESDPACSPQSGHSSSTCDSPPVTASTGLHGTSNPLSTSTSPCIPSTNFTSSWSLLETQGEVKPTELK</sequence>
<keyword evidence="3" id="KW-1185">Reference proteome</keyword>
<evidence type="ECO:0000256" key="1">
    <source>
        <dbReference type="SAM" id="MobiDB-lite"/>
    </source>
</evidence>
<evidence type="ECO:0000313" key="3">
    <source>
        <dbReference type="Proteomes" id="UP001162164"/>
    </source>
</evidence>
<reference evidence="2" key="1">
    <citation type="journal article" date="2023" name="Insect Mol. Biol.">
        <title>Genome sequencing provides insights into the evolution of gene families encoding plant cell wall-degrading enzymes in longhorned beetles.</title>
        <authorList>
            <person name="Shin N.R."/>
            <person name="Okamura Y."/>
            <person name="Kirsch R."/>
            <person name="Pauchet Y."/>
        </authorList>
    </citation>
    <scope>NUCLEOTIDE SEQUENCE</scope>
    <source>
        <strain evidence="2">MMC_N1</strain>
    </source>
</reference>
<gene>
    <name evidence="2" type="ORF">NQ317_011109</name>
</gene>
<protein>
    <submittedName>
        <fullName evidence="2">Uncharacterized protein</fullName>
    </submittedName>
</protein>
<accession>A0ABQ9K3W4</accession>
<dbReference type="EMBL" id="JAPWTJ010000044">
    <property type="protein sequence ID" value="KAJ8984200.1"/>
    <property type="molecule type" value="Genomic_DNA"/>
</dbReference>
<comment type="caution">
    <text evidence="2">The sequence shown here is derived from an EMBL/GenBank/DDBJ whole genome shotgun (WGS) entry which is preliminary data.</text>
</comment>
<organism evidence="2 3">
    <name type="scientific">Molorchus minor</name>
    <dbReference type="NCBI Taxonomy" id="1323400"/>
    <lineage>
        <taxon>Eukaryota</taxon>
        <taxon>Metazoa</taxon>
        <taxon>Ecdysozoa</taxon>
        <taxon>Arthropoda</taxon>
        <taxon>Hexapoda</taxon>
        <taxon>Insecta</taxon>
        <taxon>Pterygota</taxon>
        <taxon>Neoptera</taxon>
        <taxon>Endopterygota</taxon>
        <taxon>Coleoptera</taxon>
        <taxon>Polyphaga</taxon>
        <taxon>Cucujiformia</taxon>
        <taxon>Chrysomeloidea</taxon>
        <taxon>Cerambycidae</taxon>
        <taxon>Lamiinae</taxon>
        <taxon>Monochamini</taxon>
        <taxon>Molorchus</taxon>
    </lineage>
</organism>
<name>A0ABQ9K3W4_9CUCU</name>
<dbReference type="Proteomes" id="UP001162164">
    <property type="component" value="Unassembled WGS sequence"/>
</dbReference>
<evidence type="ECO:0000313" key="2">
    <source>
        <dbReference type="EMBL" id="KAJ8984200.1"/>
    </source>
</evidence>